<dbReference type="InterPro" id="IPR020719">
    <property type="entry name" value="RNA3'_term_phos_cycl-like_CS"/>
</dbReference>
<accession>A0A6M2DHI6</accession>
<dbReference type="PROSITE" id="PS01287">
    <property type="entry name" value="RTC"/>
    <property type="match status" value="1"/>
</dbReference>
<reference evidence="7" key="1">
    <citation type="submission" date="2020-03" db="EMBL/GenBank/DDBJ databases">
        <title>Transcriptomic Profiling of the Digestive Tract of the Rat Flea, Xenopsylla cheopis, Following Blood Feeding and Infection with Yersinia pestis.</title>
        <authorList>
            <person name="Bland D.M."/>
            <person name="Martens C.A."/>
            <person name="Virtaneva K."/>
            <person name="Kanakabandi K."/>
            <person name="Long D."/>
            <person name="Rosenke R."/>
            <person name="Saturday G.A."/>
            <person name="Hoyt F.H."/>
            <person name="Bruno D.P."/>
            <person name="Ribeiro J.M.C."/>
            <person name="Hinnebusch J."/>
        </authorList>
    </citation>
    <scope>NUCLEOTIDE SEQUENCE</scope>
</reference>
<dbReference type="CDD" id="cd00875">
    <property type="entry name" value="RNA_Cyclase_Class_I"/>
    <property type="match status" value="1"/>
</dbReference>
<evidence type="ECO:0000256" key="3">
    <source>
        <dbReference type="ARBA" id="ARBA00022517"/>
    </source>
</evidence>
<feature type="domain" description="RNA 3'-terminal phosphate cyclase" evidence="5">
    <location>
        <begin position="12"/>
        <end position="344"/>
    </location>
</feature>
<evidence type="ECO:0000259" key="6">
    <source>
        <dbReference type="Pfam" id="PF05189"/>
    </source>
</evidence>
<name>A0A6M2DHI6_XENCH</name>
<keyword evidence="3" id="KW-0690">Ribosome biogenesis</keyword>
<evidence type="ECO:0000256" key="2">
    <source>
        <dbReference type="ARBA" id="ARBA00007089"/>
    </source>
</evidence>
<dbReference type="InterPro" id="IPR037136">
    <property type="entry name" value="RNA3'_phos_cyclase_dom_sf"/>
</dbReference>
<dbReference type="InterPro" id="IPR023797">
    <property type="entry name" value="RNA3'_phos_cyclase_dom"/>
</dbReference>
<dbReference type="PANTHER" id="PTHR11096:SF1">
    <property type="entry name" value="RNA 3'-TERMINAL PHOSPHATE CYCLASE-LIKE PROTEIN"/>
    <property type="match status" value="1"/>
</dbReference>
<dbReference type="Pfam" id="PF05189">
    <property type="entry name" value="RTC_insert"/>
    <property type="match status" value="1"/>
</dbReference>
<dbReference type="InterPro" id="IPR013791">
    <property type="entry name" value="RNA3'-term_phos_cycl_insert"/>
</dbReference>
<dbReference type="PIRSF" id="PIRSF005378">
    <property type="entry name" value="RNA3'_term_phos_cycl_euk"/>
    <property type="match status" value="1"/>
</dbReference>
<dbReference type="FunFam" id="3.30.360.20:FF:000001">
    <property type="entry name" value="RNA terminal phosphate cyclase-like 1"/>
    <property type="match status" value="1"/>
</dbReference>
<proteinExistence type="inferred from homology"/>
<dbReference type="NCBIfam" id="TIGR03400">
    <property type="entry name" value="18S_RNA_Rcl1p"/>
    <property type="match status" value="1"/>
</dbReference>
<dbReference type="GO" id="GO:0000479">
    <property type="term" value="P:endonucleolytic cleavage of tricistronic rRNA transcript (SSU-rRNA, 5.8S rRNA, LSU-rRNA)"/>
    <property type="evidence" value="ECO:0007669"/>
    <property type="project" value="TreeGrafter"/>
</dbReference>
<dbReference type="PANTHER" id="PTHR11096">
    <property type="entry name" value="RNA 3' TERMINAL PHOSPHATE CYCLASE"/>
    <property type="match status" value="1"/>
</dbReference>
<dbReference type="Gene3D" id="3.30.360.20">
    <property type="entry name" value="RNA 3'-terminal phosphate cyclase, insert domain"/>
    <property type="match status" value="1"/>
</dbReference>
<dbReference type="AlphaFoldDB" id="A0A6M2DHI6"/>
<dbReference type="Gene3D" id="3.65.10.20">
    <property type="entry name" value="RNA 3'-terminal phosphate cyclase domain"/>
    <property type="match status" value="1"/>
</dbReference>
<dbReference type="InterPro" id="IPR013792">
    <property type="entry name" value="RNA3'P_cycl/enolpyr_Trfase_a/b"/>
</dbReference>
<comment type="similarity">
    <text evidence="2">Belongs to the RNA 3'-terminal cyclase family. Type 2 subfamily.</text>
</comment>
<evidence type="ECO:0000256" key="4">
    <source>
        <dbReference type="ARBA" id="ARBA00023242"/>
    </source>
</evidence>
<dbReference type="GO" id="GO:0004521">
    <property type="term" value="F:RNA endonuclease activity"/>
    <property type="evidence" value="ECO:0007669"/>
    <property type="project" value="TreeGrafter"/>
</dbReference>
<evidence type="ECO:0000256" key="1">
    <source>
        <dbReference type="ARBA" id="ARBA00004604"/>
    </source>
</evidence>
<dbReference type="Pfam" id="PF01137">
    <property type="entry name" value="RTC"/>
    <property type="match status" value="1"/>
</dbReference>
<dbReference type="InterPro" id="IPR000228">
    <property type="entry name" value="RNA3'_term_phos_cyc"/>
</dbReference>
<dbReference type="InterPro" id="IPR016443">
    <property type="entry name" value="RNA3'_term_phos_cyc_type_2"/>
</dbReference>
<evidence type="ECO:0000313" key="7">
    <source>
        <dbReference type="EMBL" id="NOV44327.1"/>
    </source>
</evidence>
<dbReference type="GO" id="GO:0005730">
    <property type="term" value="C:nucleolus"/>
    <property type="evidence" value="ECO:0007669"/>
    <property type="project" value="UniProtKB-SubCell"/>
</dbReference>
<protein>
    <submittedName>
        <fullName evidence="7">Putative rna 3'-terminal phosphate cyclase</fullName>
    </submittedName>
</protein>
<keyword evidence="4" id="KW-0539">Nucleus</keyword>
<comment type="subcellular location">
    <subcellularLocation>
        <location evidence="1">Nucleus</location>
        <location evidence="1">Nucleolus</location>
    </subcellularLocation>
</comment>
<sequence length="381" mass="41979">MPGEKTHEGLVFKGSNFLRQRLLLSTLSGKRIQIKDIRSNDNEPGLREYEVNLIRLFDKITNGTIVELNETGTALKFQPGLLQGGTLSHDCCVQRGIGYYLDVLLALGPFCKNPLNVTLKGVTNSSDSPSVDHIKDTYLPTLLKFILVDDGLILKINKRGMMPKGGGEVLFKCPTKNKLRPVQCLDSGMVKRIRGTVYAARVSPAFANRMVEHAKSVLLKFLPDVYINTDHCKGPQAGASPGFGICLIAETTNNIFYAAECVSKQSQESEEPSVPEDIGEEVAHRLIDEIYRGGCVDSTAQSLVALWMALGPKDISKFITGPISEYTIGFLRHLRDFFGITFKVSNPQQDEEDEDDTGYGSNKVLLTCVGIGYTNINKRVT</sequence>
<dbReference type="SUPFAM" id="SSF55205">
    <property type="entry name" value="EPT/RTPC-like"/>
    <property type="match status" value="1"/>
</dbReference>
<feature type="domain" description="RNA 3'-terminal phosphate cyclase insert" evidence="6">
    <location>
        <begin position="186"/>
        <end position="290"/>
    </location>
</feature>
<dbReference type="EMBL" id="GIIL01000601">
    <property type="protein sequence ID" value="NOV44327.1"/>
    <property type="molecule type" value="Transcribed_RNA"/>
</dbReference>
<evidence type="ECO:0000259" key="5">
    <source>
        <dbReference type="Pfam" id="PF01137"/>
    </source>
</evidence>
<organism evidence="7">
    <name type="scientific">Xenopsylla cheopis</name>
    <name type="common">Oriental rat flea</name>
    <name type="synonym">Pulex cheopis</name>
    <dbReference type="NCBI Taxonomy" id="163159"/>
    <lineage>
        <taxon>Eukaryota</taxon>
        <taxon>Metazoa</taxon>
        <taxon>Ecdysozoa</taxon>
        <taxon>Arthropoda</taxon>
        <taxon>Hexapoda</taxon>
        <taxon>Insecta</taxon>
        <taxon>Pterygota</taxon>
        <taxon>Neoptera</taxon>
        <taxon>Endopterygota</taxon>
        <taxon>Siphonaptera</taxon>
        <taxon>Pulicidae</taxon>
        <taxon>Xenopsyllinae</taxon>
        <taxon>Xenopsylla</taxon>
    </lineage>
</organism>
<dbReference type="InterPro" id="IPR036553">
    <property type="entry name" value="RPTC_insert"/>
</dbReference>